<accession>A0A8K0DHC1</accession>
<evidence type="ECO:0000259" key="1">
    <source>
        <dbReference type="Pfam" id="PF17919"/>
    </source>
</evidence>
<dbReference type="EMBL" id="VTPC01001067">
    <property type="protein sequence ID" value="KAF2903273.1"/>
    <property type="molecule type" value="Genomic_DNA"/>
</dbReference>
<dbReference type="PANTHER" id="PTHR37984">
    <property type="entry name" value="PROTEIN CBG26694"/>
    <property type="match status" value="1"/>
</dbReference>
<gene>
    <name evidence="2" type="ORF">ILUMI_02909</name>
</gene>
<evidence type="ECO:0000313" key="2">
    <source>
        <dbReference type="EMBL" id="KAF2903273.1"/>
    </source>
</evidence>
<dbReference type="SUPFAM" id="SSF56672">
    <property type="entry name" value="DNA/RNA polymerases"/>
    <property type="match status" value="1"/>
</dbReference>
<evidence type="ECO:0000313" key="3">
    <source>
        <dbReference type="Proteomes" id="UP000801492"/>
    </source>
</evidence>
<protein>
    <recommendedName>
        <fullName evidence="1">Reverse transcriptase/retrotransposon-derived protein RNase H-like domain-containing protein</fullName>
    </recommendedName>
</protein>
<organism evidence="2 3">
    <name type="scientific">Ignelater luminosus</name>
    <name type="common">Cucubano</name>
    <name type="synonym">Pyrophorus luminosus</name>
    <dbReference type="NCBI Taxonomy" id="2038154"/>
    <lineage>
        <taxon>Eukaryota</taxon>
        <taxon>Metazoa</taxon>
        <taxon>Ecdysozoa</taxon>
        <taxon>Arthropoda</taxon>
        <taxon>Hexapoda</taxon>
        <taxon>Insecta</taxon>
        <taxon>Pterygota</taxon>
        <taxon>Neoptera</taxon>
        <taxon>Endopterygota</taxon>
        <taxon>Coleoptera</taxon>
        <taxon>Polyphaga</taxon>
        <taxon>Elateriformia</taxon>
        <taxon>Elateroidea</taxon>
        <taxon>Elateridae</taxon>
        <taxon>Agrypninae</taxon>
        <taxon>Pyrophorini</taxon>
        <taxon>Ignelater</taxon>
    </lineage>
</organism>
<dbReference type="InterPro" id="IPR043502">
    <property type="entry name" value="DNA/RNA_pol_sf"/>
</dbReference>
<dbReference type="PANTHER" id="PTHR37984:SF8">
    <property type="entry name" value="CCHC-TYPE DOMAIN-CONTAINING PROTEIN"/>
    <property type="match status" value="1"/>
</dbReference>
<sequence length="152" mass="17629">MDVKSNVARDRLSAKADLKLKQTTEICLSYEIQLVRANEMNNNSKHENEWNKLKQIINNAPVLSHYDPEKELTIQTDDLGLLQEGKLIYYASRTLTANKQKFAQIEKELIAICFALEIFHYFVYGRRVQDLLIADALSRAPHYKQISMMIKV</sequence>
<reference evidence="2" key="1">
    <citation type="submission" date="2019-08" db="EMBL/GenBank/DDBJ databases">
        <title>The genome of the North American firefly Photinus pyralis.</title>
        <authorList>
            <consortium name="Photinus pyralis genome working group"/>
            <person name="Fallon T.R."/>
            <person name="Sander Lower S.E."/>
            <person name="Weng J.-K."/>
        </authorList>
    </citation>
    <scope>NUCLEOTIDE SEQUENCE</scope>
    <source>
        <strain evidence="2">TRF0915ILg1</strain>
        <tissue evidence="2">Whole body</tissue>
    </source>
</reference>
<dbReference type="GO" id="GO:0071897">
    <property type="term" value="P:DNA biosynthetic process"/>
    <property type="evidence" value="ECO:0007669"/>
    <property type="project" value="UniProtKB-ARBA"/>
</dbReference>
<dbReference type="InterPro" id="IPR041577">
    <property type="entry name" value="RT_RNaseH_2"/>
</dbReference>
<dbReference type="AlphaFoldDB" id="A0A8K0DHC1"/>
<dbReference type="InterPro" id="IPR050951">
    <property type="entry name" value="Retrovirus_Pol_polyprotein"/>
</dbReference>
<dbReference type="OrthoDB" id="6743981at2759"/>
<dbReference type="Proteomes" id="UP000801492">
    <property type="component" value="Unassembled WGS sequence"/>
</dbReference>
<dbReference type="Pfam" id="PF17919">
    <property type="entry name" value="RT_RNaseH_2"/>
    <property type="match status" value="1"/>
</dbReference>
<feature type="domain" description="Reverse transcriptase/retrotransposon-derived protein RNase H-like" evidence="1">
    <location>
        <begin position="44"/>
        <end position="128"/>
    </location>
</feature>
<keyword evidence="3" id="KW-1185">Reference proteome</keyword>
<name>A0A8K0DHC1_IGNLU</name>
<proteinExistence type="predicted"/>
<comment type="caution">
    <text evidence="2">The sequence shown here is derived from an EMBL/GenBank/DDBJ whole genome shotgun (WGS) entry which is preliminary data.</text>
</comment>